<accession>A0A5B7IWB0</accession>
<dbReference type="Proteomes" id="UP000324222">
    <property type="component" value="Unassembled WGS sequence"/>
</dbReference>
<keyword evidence="2" id="KW-1185">Reference proteome</keyword>
<name>A0A5B7IWB0_PORTR</name>
<organism evidence="1 2">
    <name type="scientific">Portunus trituberculatus</name>
    <name type="common">Swimming crab</name>
    <name type="synonym">Neptunus trituberculatus</name>
    <dbReference type="NCBI Taxonomy" id="210409"/>
    <lineage>
        <taxon>Eukaryota</taxon>
        <taxon>Metazoa</taxon>
        <taxon>Ecdysozoa</taxon>
        <taxon>Arthropoda</taxon>
        <taxon>Crustacea</taxon>
        <taxon>Multicrustacea</taxon>
        <taxon>Malacostraca</taxon>
        <taxon>Eumalacostraca</taxon>
        <taxon>Eucarida</taxon>
        <taxon>Decapoda</taxon>
        <taxon>Pleocyemata</taxon>
        <taxon>Brachyura</taxon>
        <taxon>Eubrachyura</taxon>
        <taxon>Portunoidea</taxon>
        <taxon>Portunidae</taxon>
        <taxon>Portuninae</taxon>
        <taxon>Portunus</taxon>
    </lineage>
</organism>
<sequence length="109" mass="11915">MIKYYIRNSHILKVSLAYLLQRTMFIRSLSPRPCIPPAIFLLQENPEQYWQGSDRNGSGSRLTMACDSVAAANLCAKIASLVTSGSYTASVLTTKQAASAETNNLLTSI</sequence>
<dbReference type="AlphaFoldDB" id="A0A5B7IWB0"/>
<comment type="caution">
    <text evidence="1">The sequence shown here is derived from an EMBL/GenBank/DDBJ whole genome shotgun (WGS) entry which is preliminary data.</text>
</comment>
<evidence type="ECO:0000313" key="2">
    <source>
        <dbReference type="Proteomes" id="UP000324222"/>
    </source>
</evidence>
<protein>
    <submittedName>
        <fullName evidence="1">Uncharacterized protein</fullName>
    </submittedName>
</protein>
<reference evidence="1 2" key="1">
    <citation type="submission" date="2019-05" db="EMBL/GenBank/DDBJ databases">
        <title>Another draft genome of Portunus trituberculatus and its Hox gene families provides insights of decapod evolution.</title>
        <authorList>
            <person name="Jeong J.-H."/>
            <person name="Song I."/>
            <person name="Kim S."/>
            <person name="Choi T."/>
            <person name="Kim D."/>
            <person name="Ryu S."/>
            <person name="Kim W."/>
        </authorList>
    </citation>
    <scope>NUCLEOTIDE SEQUENCE [LARGE SCALE GENOMIC DNA]</scope>
    <source>
        <tissue evidence="1">Muscle</tissue>
    </source>
</reference>
<evidence type="ECO:0000313" key="1">
    <source>
        <dbReference type="EMBL" id="MPC86593.1"/>
    </source>
</evidence>
<dbReference type="EMBL" id="VSRR010071940">
    <property type="protein sequence ID" value="MPC86593.1"/>
    <property type="molecule type" value="Genomic_DNA"/>
</dbReference>
<proteinExistence type="predicted"/>
<gene>
    <name evidence="1" type="ORF">E2C01_081427</name>
</gene>